<keyword evidence="2" id="KW-0732">Signal</keyword>
<evidence type="ECO:0000256" key="1">
    <source>
        <dbReference type="ARBA" id="ARBA00009477"/>
    </source>
</evidence>
<feature type="signal peptide" evidence="2">
    <location>
        <begin position="1"/>
        <end position="25"/>
    </location>
</feature>
<dbReference type="PANTHER" id="PTHR30469:SF16">
    <property type="entry name" value="HAE1 FAMILY EFFLUX PUMP MFP COMPONENT"/>
    <property type="match status" value="1"/>
</dbReference>
<dbReference type="NCBIfam" id="TIGR01730">
    <property type="entry name" value="RND_mfp"/>
    <property type="match status" value="1"/>
</dbReference>
<feature type="chain" id="PRO_5047544296" evidence="2">
    <location>
        <begin position="26"/>
        <end position="353"/>
    </location>
</feature>
<evidence type="ECO:0000259" key="4">
    <source>
        <dbReference type="Pfam" id="PF25954"/>
    </source>
</evidence>
<keyword evidence="6" id="KW-1185">Reference proteome</keyword>
<name>A0ABX1R067_9ALTE</name>
<comment type="caution">
    <text evidence="5">The sequence shown here is derived from an EMBL/GenBank/DDBJ whole genome shotgun (WGS) entry which is preliminary data.</text>
</comment>
<dbReference type="SUPFAM" id="SSF111369">
    <property type="entry name" value="HlyD-like secretion proteins"/>
    <property type="match status" value="1"/>
</dbReference>
<organism evidence="5 6">
    <name type="scientific">Alteromonas ponticola</name>
    <dbReference type="NCBI Taxonomy" id="2720613"/>
    <lineage>
        <taxon>Bacteria</taxon>
        <taxon>Pseudomonadati</taxon>
        <taxon>Pseudomonadota</taxon>
        <taxon>Gammaproteobacteria</taxon>
        <taxon>Alteromonadales</taxon>
        <taxon>Alteromonadaceae</taxon>
        <taxon>Alteromonas/Salinimonas group</taxon>
        <taxon>Alteromonas</taxon>
    </lineage>
</organism>
<proteinExistence type="inferred from homology"/>
<gene>
    <name evidence="5" type="ORF">HCJ96_05420</name>
</gene>
<feature type="domain" description="Multidrug resistance protein MdtA-like barrel-sandwich hybrid" evidence="3">
    <location>
        <begin position="60"/>
        <end position="181"/>
    </location>
</feature>
<evidence type="ECO:0000256" key="2">
    <source>
        <dbReference type="SAM" id="SignalP"/>
    </source>
</evidence>
<evidence type="ECO:0000313" key="6">
    <source>
        <dbReference type="Proteomes" id="UP000709336"/>
    </source>
</evidence>
<sequence>MTIPLNLKIARTLIATLFISGSACAQWSGENKAKLVVTEAIKFEYENKKVEAVGTAEAFRSVTLYPAVDDEVTEVNFAPGDEVKKGDVLLRLDDRRQQVALKRAKLELSDAERSLKRLQQSRKQGAVPQSDLDDAQTIFELAQVSVMEAQTELDDRQMLAPFSGIVGLTDVEVGDRITQQTAVTTLDDRSKLYINFKAPEAAVSLLLGSPEVQLQPWSERSTSLSAQIAQIDSRIDEVDRTMRARALLENVNDRFRPGMSFRVNLSVNGNLYAAVPEAALLWGATGAYLFKDNNGKAMKTNVTVHQRLRGTILVSGNLSEGDQLVVEGVQRLRHNQEIETQSARAQAKAQPDA</sequence>
<reference evidence="5 6" key="1">
    <citation type="submission" date="2020-03" db="EMBL/GenBank/DDBJ databases">
        <title>Alteromonas ponticola sp. nov., isolated from seawater.</title>
        <authorList>
            <person name="Yoon J.-H."/>
            <person name="Kim Y.-O."/>
        </authorList>
    </citation>
    <scope>NUCLEOTIDE SEQUENCE [LARGE SCALE GENOMIC DNA]</scope>
    <source>
        <strain evidence="5 6">MYP5</strain>
    </source>
</reference>
<dbReference type="InterPro" id="IPR058625">
    <property type="entry name" value="MdtA-like_BSH"/>
</dbReference>
<dbReference type="PANTHER" id="PTHR30469">
    <property type="entry name" value="MULTIDRUG RESISTANCE PROTEIN MDTA"/>
    <property type="match status" value="1"/>
</dbReference>
<dbReference type="Gene3D" id="1.10.287.470">
    <property type="entry name" value="Helix hairpin bin"/>
    <property type="match status" value="1"/>
</dbReference>
<dbReference type="Gene3D" id="2.40.50.100">
    <property type="match status" value="1"/>
</dbReference>
<comment type="similarity">
    <text evidence="1">Belongs to the membrane fusion protein (MFP) (TC 8.A.1) family.</text>
</comment>
<dbReference type="InterPro" id="IPR006143">
    <property type="entry name" value="RND_pump_MFP"/>
</dbReference>
<dbReference type="Gene3D" id="2.40.30.170">
    <property type="match status" value="1"/>
</dbReference>
<dbReference type="Gene3D" id="2.40.420.20">
    <property type="match status" value="1"/>
</dbReference>
<evidence type="ECO:0000259" key="3">
    <source>
        <dbReference type="Pfam" id="PF25917"/>
    </source>
</evidence>
<dbReference type="Proteomes" id="UP000709336">
    <property type="component" value="Unassembled WGS sequence"/>
</dbReference>
<dbReference type="RefSeq" id="WP_169210027.1">
    <property type="nucleotide sequence ID" value="NZ_JAATNW010000003.1"/>
</dbReference>
<accession>A0ABX1R067</accession>
<evidence type="ECO:0000313" key="5">
    <source>
        <dbReference type="EMBL" id="NMH59454.1"/>
    </source>
</evidence>
<dbReference type="InterPro" id="IPR058792">
    <property type="entry name" value="Beta-barrel_RND_2"/>
</dbReference>
<dbReference type="Pfam" id="PF25954">
    <property type="entry name" value="Beta-barrel_RND_2"/>
    <property type="match status" value="1"/>
</dbReference>
<protein>
    <submittedName>
        <fullName evidence="5">Efflux RND transporter periplasmic adaptor subunit</fullName>
    </submittedName>
</protein>
<dbReference type="Pfam" id="PF25917">
    <property type="entry name" value="BSH_RND"/>
    <property type="match status" value="1"/>
</dbReference>
<feature type="domain" description="CusB-like beta-barrel" evidence="4">
    <location>
        <begin position="193"/>
        <end position="266"/>
    </location>
</feature>
<dbReference type="EMBL" id="JAATNW010000003">
    <property type="protein sequence ID" value="NMH59454.1"/>
    <property type="molecule type" value="Genomic_DNA"/>
</dbReference>